<keyword evidence="1" id="KW-0472">Membrane</keyword>
<dbReference type="RefSeq" id="WP_109683812.1">
    <property type="nucleotide sequence ID" value="NZ_QGDN01000001.1"/>
</dbReference>
<proteinExistence type="predicted"/>
<evidence type="ECO:0000313" key="2">
    <source>
        <dbReference type="EMBL" id="SSA33069.1"/>
    </source>
</evidence>
<dbReference type="AlphaFoldDB" id="A0A2Y8ZRY3"/>
<feature type="transmembrane region" description="Helical" evidence="1">
    <location>
        <begin position="130"/>
        <end position="148"/>
    </location>
</feature>
<gene>
    <name evidence="2" type="ORF">SAMN04489750_0340</name>
</gene>
<dbReference type="InterPro" id="IPR013901">
    <property type="entry name" value="Anthrone_oxy"/>
</dbReference>
<keyword evidence="3" id="KW-1185">Reference proteome</keyword>
<keyword evidence="1" id="KW-1133">Transmembrane helix</keyword>
<dbReference type="Pfam" id="PF08592">
    <property type="entry name" value="Anthrone_oxy"/>
    <property type="match status" value="1"/>
</dbReference>
<dbReference type="Proteomes" id="UP000250028">
    <property type="component" value="Unassembled WGS sequence"/>
</dbReference>
<keyword evidence="1" id="KW-0812">Transmembrane</keyword>
<protein>
    <submittedName>
        <fullName evidence="2">Uncharacterized membrane protein</fullName>
    </submittedName>
</protein>
<evidence type="ECO:0000256" key="1">
    <source>
        <dbReference type="SAM" id="Phobius"/>
    </source>
</evidence>
<dbReference type="EMBL" id="UESZ01000001">
    <property type="protein sequence ID" value="SSA33069.1"/>
    <property type="molecule type" value="Genomic_DNA"/>
</dbReference>
<name>A0A2Y8ZRY3_9MICO</name>
<sequence>MSTAICVLALVVAGTMVGVELCVGFIVNAIFERLPDNAGLLGRADGARVLGAVMPFWYVASLGLSVAVAVTQWNEPRAGWAIVAAVLFAASVLLSVLVLVPINNRSKSWTPQSAPEDWREQLHRWDGWHYLRMVMIVAGLVALATATVR</sequence>
<dbReference type="OrthoDB" id="119926at2"/>
<evidence type="ECO:0000313" key="3">
    <source>
        <dbReference type="Proteomes" id="UP000250028"/>
    </source>
</evidence>
<organism evidence="2 3">
    <name type="scientific">Branchiibius hedensis</name>
    <dbReference type="NCBI Taxonomy" id="672460"/>
    <lineage>
        <taxon>Bacteria</taxon>
        <taxon>Bacillati</taxon>
        <taxon>Actinomycetota</taxon>
        <taxon>Actinomycetes</taxon>
        <taxon>Micrococcales</taxon>
        <taxon>Dermacoccaceae</taxon>
        <taxon>Branchiibius</taxon>
    </lineage>
</organism>
<reference evidence="3" key="1">
    <citation type="submission" date="2016-10" db="EMBL/GenBank/DDBJ databases">
        <authorList>
            <person name="Varghese N."/>
            <person name="Submissions S."/>
        </authorList>
    </citation>
    <scope>NUCLEOTIDE SEQUENCE [LARGE SCALE GENOMIC DNA]</scope>
    <source>
        <strain evidence="3">DSM 22951</strain>
    </source>
</reference>
<feature type="transmembrane region" description="Helical" evidence="1">
    <location>
        <begin position="51"/>
        <end position="71"/>
    </location>
</feature>
<feature type="transmembrane region" description="Helical" evidence="1">
    <location>
        <begin position="7"/>
        <end position="31"/>
    </location>
</feature>
<feature type="transmembrane region" description="Helical" evidence="1">
    <location>
        <begin position="78"/>
        <end position="102"/>
    </location>
</feature>
<accession>A0A2Y8ZRY3</accession>